<dbReference type="Proteomes" id="UP000191112">
    <property type="component" value="Unassembled WGS sequence"/>
</dbReference>
<dbReference type="EMBL" id="FUYZ01000001">
    <property type="protein sequence ID" value="SKB58582.1"/>
    <property type="molecule type" value="Genomic_DNA"/>
</dbReference>
<dbReference type="OrthoDB" id="9805017at2"/>
<dbReference type="AlphaFoldDB" id="A0A1T5CGF6"/>
<keyword evidence="3" id="KW-1185">Reference proteome</keyword>
<reference evidence="2 3" key="1">
    <citation type="submission" date="2017-02" db="EMBL/GenBank/DDBJ databases">
        <authorList>
            <person name="Peterson S.W."/>
        </authorList>
    </citation>
    <scope>NUCLEOTIDE SEQUENCE [LARGE SCALE GENOMIC DNA]</scope>
    <source>
        <strain evidence="2 3">DSM 22323</strain>
    </source>
</reference>
<dbReference type="InterPro" id="IPR014755">
    <property type="entry name" value="Cu-Rt/internalin_Ig-like"/>
</dbReference>
<protein>
    <submittedName>
        <fullName evidence="2">Gliding motility-associated C-terminal domain-containing protein</fullName>
    </submittedName>
</protein>
<sequence>MKKFLLILPYFFSILIYSQCNTFSDCNPNSGLYSGNDPSLIEYDNFTVAFHTSVVKDAFGQWKIWGANGKSDGTTPASVPQIINQENYPKLRGDILKVALGSFYGNGQLIVLTTEGLFAGGASGAVIPLSIKPTDEFDKVTVDSKSDGLPAGITPQDVKMLFASTYTLILTTCTGEVYVLSENPVAWANGKQGSDNVWHQVMENPTTSLKDVIVCRGQSAKGYALKKDGSLWTWGEKVQLGANQISQTVSLDYATKMLVPTGISKIKMIQMGTGQLDTASYFVLDDLGQLFVLGHNEYGQLGTVPYIKKIQKTWAISRYTDGSPVNDIVWVSSGEHQSWGENTGIITKDGKYYTAGNNGYYMIGREKQGTYNYWGASNGILSSDIITFCEIGSHCSAVIKKGSSHYGYAGHHIAGSMGDGTVSDGVEMAYNFVITPEVSVCGVTCNDPSIVNNSPVCDEEAEAIFTIRSTPNDKVEYSLNNGSTQTITIDSTGRFEIKIPNITTEQELKVTRFTNNICDKTVSIVSKIKLKPRTDPEFSSLNKICFKQTNPPLPTTSDNGIKGTWSPEIDNQKEIKYTFTPDKGQCAKIFSITIPLINNSNINIEELANNSINVNVTAGTPTYEYQLLDSEENIIIPWQPNSSFINLKPDFYIVQVRTFGTDCLSQAEYLFLNIPNVITPNNDGKNDKLNLKYLEKAPEAKLTIIDRFGKIMAVFNSTSTHQEYINFKSGTYWYIFEDGKGKTKNGWILVKNN</sequence>
<evidence type="ECO:0000256" key="1">
    <source>
        <dbReference type="ARBA" id="ARBA00022729"/>
    </source>
</evidence>
<dbReference type="RefSeq" id="WP_079665388.1">
    <property type="nucleotide sequence ID" value="NZ_FUYZ01000001.1"/>
</dbReference>
<dbReference type="NCBIfam" id="TIGR04131">
    <property type="entry name" value="Bac_Flav_CTERM"/>
    <property type="match status" value="1"/>
</dbReference>
<dbReference type="InterPro" id="IPR009091">
    <property type="entry name" value="RCC1/BLIP-II"/>
</dbReference>
<dbReference type="InterPro" id="IPR026341">
    <property type="entry name" value="T9SS_type_B"/>
</dbReference>
<proteinExistence type="predicted"/>
<dbReference type="SUPFAM" id="SSF50985">
    <property type="entry name" value="RCC1/BLIP-II"/>
    <property type="match status" value="1"/>
</dbReference>
<dbReference type="Gene3D" id="2.130.10.30">
    <property type="entry name" value="Regulator of chromosome condensation 1/beta-lactamase-inhibitor protein II"/>
    <property type="match status" value="1"/>
</dbReference>
<organism evidence="2 3">
    <name type="scientific">Soonwooa buanensis</name>
    <dbReference type="NCBI Taxonomy" id="619805"/>
    <lineage>
        <taxon>Bacteria</taxon>
        <taxon>Pseudomonadati</taxon>
        <taxon>Bacteroidota</taxon>
        <taxon>Flavobacteriia</taxon>
        <taxon>Flavobacteriales</taxon>
        <taxon>Weeksellaceae</taxon>
        <taxon>Chryseobacterium group</taxon>
        <taxon>Soonwooa</taxon>
    </lineage>
</organism>
<dbReference type="STRING" id="619805.SAMN05660477_00047"/>
<evidence type="ECO:0000313" key="2">
    <source>
        <dbReference type="EMBL" id="SKB58582.1"/>
    </source>
</evidence>
<accession>A0A1T5CGF6</accession>
<keyword evidence="1" id="KW-0732">Signal</keyword>
<dbReference type="Pfam" id="PF13585">
    <property type="entry name" value="CHU_C"/>
    <property type="match status" value="1"/>
</dbReference>
<evidence type="ECO:0000313" key="3">
    <source>
        <dbReference type="Proteomes" id="UP000191112"/>
    </source>
</evidence>
<gene>
    <name evidence="2" type="ORF">SAMN05660477_00047</name>
</gene>
<dbReference type="Gene3D" id="2.60.40.1220">
    <property type="match status" value="1"/>
</dbReference>
<name>A0A1T5CGF6_9FLAO</name>